<dbReference type="InterPro" id="IPR044809">
    <property type="entry name" value="AUF1-like"/>
</dbReference>
<accession>A0A2K1L1S1</accession>
<dbReference type="AlphaFoldDB" id="A0A2K1L1S1"/>
<protein>
    <recommendedName>
        <fullName evidence="2">F-box/LRR-repeat protein 15/At3g58940/PEG3-like LRR domain-containing protein</fullName>
    </recommendedName>
</protein>
<evidence type="ECO:0000313" key="3">
    <source>
        <dbReference type="EMBL" id="PNR59979.1"/>
    </source>
</evidence>
<dbReference type="InterPro" id="IPR055411">
    <property type="entry name" value="LRR_FXL15/At3g58940/PEG3-like"/>
</dbReference>
<evidence type="ECO:0000313" key="4">
    <source>
        <dbReference type="EnsemblPlants" id="Pp3c2_16400V3.1"/>
    </source>
</evidence>
<reference evidence="3 5" key="1">
    <citation type="journal article" date="2008" name="Science">
        <title>The Physcomitrella genome reveals evolutionary insights into the conquest of land by plants.</title>
        <authorList>
            <person name="Rensing S."/>
            <person name="Lang D."/>
            <person name="Zimmer A."/>
            <person name="Terry A."/>
            <person name="Salamov A."/>
            <person name="Shapiro H."/>
            <person name="Nishiyama T."/>
            <person name="Perroud P.-F."/>
            <person name="Lindquist E."/>
            <person name="Kamisugi Y."/>
            <person name="Tanahashi T."/>
            <person name="Sakakibara K."/>
            <person name="Fujita T."/>
            <person name="Oishi K."/>
            <person name="Shin-I T."/>
            <person name="Kuroki Y."/>
            <person name="Toyoda A."/>
            <person name="Suzuki Y."/>
            <person name="Hashimoto A."/>
            <person name="Yamaguchi K."/>
            <person name="Sugano A."/>
            <person name="Kohara Y."/>
            <person name="Fujiyama A."/>
            <person name="Anterola A."/>
            <person name="Aoki S."/>
            <person name="Ashton N."/>
            <person name="Barbazuk W.B."/>
            <person name="Barker E."/>
            <person name="Bennetzen J."/>
            <person name="Bezanilla M."/>
            <person name="Blankenship R."/>
            <person name="Cho S.H."/>
            <person name="Dutcher S."/>
            <person name="Estelle M."/>
            <person name="Fawcett J.A."/>
            <person name="Gundlach H."/>
            <person name="Hanada K."/>
            <person name="Heyl A."/>
            <person name="Hicks K.A."/>
            <person name="Hugh J."/>
            <person name="Lohr M."/>
            <person name="Mayer K."/>
            <person name="Melkozernov A."/>
            <person name="Murata T."/>
            <person name="Nelson D."/>
            <person name="Pils B."/>
            <person name="Prigge M."/>
            <person name="Reiss B."/>
            <person name="Renner T."/>
            <person name="Rombauts S."/>
            <person name="Rushton P."/>
            <person name="Sanderfoot A."/>
            <person name="Schween G."/>
            <person name="Shiu S.-H."/>
            <person name="Stueber K."/>
            <person name="Theodoulou F.L."/>
            <person name="Tu H."/>
            <person name="Van de Peer Y."/>
            <person name="Verrier P.J."/>
            <person name="Waters E."/>
            <person name="Wood A."/>
            <person name="Yang L."/>
            <person name="Cove D."/>
            <person name="Cuming A."/>
            <person name="Hasebe M."/>
            <person name="Lucas S."/>
            <person name="Mishler D.B."/>
            <person name="Reski R."/>
            <person name="Grigoriev I."/>
            <person name="Quatrano R.S."/>
            <person name="Boore J.L."/>
        </authorList>
    </citation>
    <scope>NUCLEOTIDE SEQUENCE [LARGE SCALE GENOMIC DNA]</scope>
    <source>
        <strain evidence="4 5">cv. Gransden 2004</strain>
    </source>
</reference>
<keyword evidence="5" id="KW-1185">Reference proteome</keyword>
<evidence type="ECO:0000259" key="2">
    <source>
        <dbReference type="Pfam" id="PF24758"/>
    </source>
</evidence>
<feature type="compositionally biased region" description="Acidic residues" evidence="1">
    <location>
        <begin position="127"/>
        <end position="152"/>
    </location>
</feature>
<dbReference type="EnsemblPlants" id="Pp3c2_16400V3.1">
    <property type="protein sequence ID" value="Pp3c2_16400V3.1"/>
    <property type="gene ID" value="Pp3c2_16400"/>
</dbReference>
<dbReference type="OrthoDB" id="2242903at2759"/>
<dbReference type="GeneID" id="112277032"/>
<dbReference type="Pfam" id="PF24758">
    <property type="entry name" value="LRR_At5g56370"/>
    <property type="match status" value="1"/>
</dbReference>
<dbReference type="PANTHER" id="PTHR31215">
    <property type="entry name" value="OS05G0510400 PROTEIN-RELATED"/>
    <property type="match status" value="1"/>
</dbReference>
<dbReference type="Gramene" id="Pp3c2_16400V3.2">
    <property type="protein sequence ID" value="Pp3c2_16400V3.2"/>
    <property type="gene ID" value="Pp3c2_16400"/>
</dbReference>
<dbReference type="FunCoup" id="A0A2K1L1S1">
    <property type="interactions" value="962"/>
</dbReference>
<dbReference type="RefSeq" id="XP_024364763.1">
    <property type="nucleotide sequence ID" value="XM_024508995.2"/>
</dbReference>
<proteinExistence type="predicted"/>
<feature type="region of interest" description="Disordered" evidence="1">
    <location>
        <begin position="121"/>
        <end position="153"/>
    </location>
</feature>
<name>A0A2K1L1S1_PHYPA</name>
<dbReference type="Gene3D" id="3.80.10.10">
    <property type="entry name" value="Ribonuclease Inhibitor"/>
    <property type="match status" value="1"/>
</dbReference>
<dbReference type="EnsemblPlants" id="Pp3c2_16400V3.2">
    <property type="protein sequence ID" value="Pp3c2_16400V3.2"/>
    <property type="gene ID" value="Pp3c2_16400"/>
</dbReference>
<reference evidence="3 5" key="2">
    <citation type="journal article" date="2018" name="Plant J.">
        <title>The Physcomitrella patens chromosome-scale assembly reveals moss genome structure and evolution.</title>
        <authorList>
            <person name="Lang D."/>
            <person name="Ullrich K.K."/>
            <person name="Murat F."/>
            <person name="Fuchs J."/>
            <person name="Jenkins J."/>
            <person name="Haas F.B."/>
            <person name="Piednoel M."/>
            <person name="Gundlach H."/>
            <person name="Van Bel M."/>
            <person name="Meyberg R."/>
            <person name="Vives C."/>
            <person name="Morata J."/>
            <person name="Symeonidi A."/>
            <person name="Hiss M."/>
            <person name="Muchero W."/>
            <person name="Kamisugi Y."/>
            <person name="Saleh O."/>
            <person name="Blanc G."/>
            <person name="Decker E.L."/>
            <person name="van Gessel N."/>
            <person name="Grimwood J."/>
            <person name="Hayes R.D."/>
            <person name="Graham S.W."/>
            <person name="Gunter L.E."/>
            <person name="McDaniel S.F."/>
            <person name="Hoernstein S.N.W."/>
            <person name="Larsson A."/>
            <person name="Li F.W."/>
            <person name="Perroud P.F."/>
            <person name="Phillips J."/>
            <person name="Ranjan P."/>
            <person name="Rokshar D.S."/>
            <person name="Rothfels C.J."/>
            <person name="Schneider L."/>
            <person name="Shu S."/>
            <person name="Stevenson D.W."/>
            <person name="Thummler F."/>
            <person name="Tillich M."/>
            <person name="Villarreal Aguilar J.C."/>
            <person name="Widiez T."/>
            <person name="Wong G.K."/>
            <person name="Wymore A."/>
            <person name="Zhang Y."/>
            <person name="Zimmer A.D."/>
            <person name="Quatrano R.S."/>
            <person name="Mayer K.F.X."/>
            <person name="Goodstein D."/>
            <person name="Casacuberta J.M."/>
            <person name="Vandepoele K."/>
            <person name="Reski R."/>
            <person name="Cuming A.C."/>
            <person name="Tuskan G.A."/>
            <person name="Maumus F."/>
            <person name="Salse J."/>
            <person name="Schmutz J."/>
            <person name="Rensing S.A."/>
        </authorList>
    </citation>
    <scope>NUCLEOTIDE SEQUENCE [LARGE SCALE GENOMIC DNA]</scope>
    <source>
        <strain evidence="4 5">cv. Gransden 2004</strain>
    </source>
</reference>
<dbReference type="PaxDb" id="3218-PP1S30_358V6.1"/>
<gene>
    <name evidence="4" type="primary">LOC112277032</name>
    <name evidence="3" type="ORF">PHYPA_002771</name>
</gene>
<dbReference type="SUPFAM" id="SSF52047">
    <property type="entry name" value="RNI-like"/>
    <property type="match status" value="1"/>
</dbReference>
<sequence>MGAMARCQESSVQVHSEGWFQEHMKGPISKDAVDGSILPIVLTTTISEGMVEKMQPSGMEEALPIHVISDIINKVKDARDLANCMATSKTMNEAVQQVRCLNLVCRKRYYDLARERFPVRPPCSYSDSDEEDDEIDSDSEESEEEEDEDDCCEISRSQAKSSAKFQDGCCGKSASFSNSTSPQRPVHVPFKNACLNMLQRLDSVQQLRIEVDQEMQANQLLKEELHMVDFWLSEPMFVSKWVSLCSHSLQHLTLIDYGQQAIMRQSPIVKILSEKCKNLQSLELRNMFLDTEDLQQMSNMKSLTLRCIKMTERSLTDINACMPALVTLALVSVFGVQEARLTSENLEVLCLGLSTSAKIVDLDLPKVKKLQLKMTCPDSLRVKAPSLAYVAVCMENRERSLVEFDDITQLKELLFGASHFRTLSSLMRTNPFLEKIFLDVPCMSLGEDGKWEGIIPQVPLAVPDIESLKESCPLLHTLSVGPGLWHSMEKSFAADQNLATFLRWPALTHLIVHMVVLSAHACTSLLRWLLFAVPSLKDLEIYVHLDSPVKLDQVWSVCQEHAAHTNLKGGTWRRSLNFACFSF</sequence>
<evidence type="ECO:0000313" key="5">
    <source>
        <dbReference type="Proteomes" id="UP000006727"/>
    </source>
</evidence>
<dbReference type="KEGG" id="ppp:112277032"/>
<dbReference type="InterPro" id="IPR032675">
    <property type="entry name" value="LRR_dom_sf"/>
</dbReference>
<dbReference type="EMBL" id="ABEU02000002">
    <property type="protein sequence ID" value="PNR59979.1"/>
    <property type="molecule type" value="Genomic_DNA"/>
</dbReference>
<feature type="domain" description="F-box/LRR-repeat protein 15/At3g58940/PEG3-like LRR" evidence="2">
    <location>
        <begin position="243"/>
        <end position="378"/>
    </location>
</feature>
<evidence type="ECO:0000256" key="1">
    <source>
        <dbReference type="SAM" id="MobiDB-lite"/>
    </source>
</evidence>
<organism evidence="3">
    <name type="scientific">Physcomitrium patens</name>
    <name type="common">Spreading-leaved earth moss</name>
    <name type="synonym">Physcomitrella patens</name>
    <dbReference type="NCBI Taxonomy" id="3218"/>
    <lineage>
        <taxon>Eukaryota</taxon>
        <taxon>Viridiplantae</taxon>
        <taxon>Streptophyta</taxon>
        <taxon>Embryophyta</taxon>
        <taxon>Bryophyta</taxon>
        <taxon>Bryophytina</taxon>
        <taxon>Bryopsida</taxon>
        <taxon>Funariidae</taxon>
        <taxon>Funariales</taxon>
        <taxon>Funariaceae</taxon>
        <taxon>Physcomitrium</taxon>
    </lineage>
</organism>
<dbReference type="Gramene" id="Pp3c2_16400V3.1">
    <property type="protein sequence ID" value="Pp3c2_16400V3.1"/>
    <property type="gene ID" value="Pp3c2_16400"/>
</dbReference>
<dbReference type="Proteomes" id="UP000006727">
    <property type="component" value="Chromosome 2"/>
</dbReference>
<reference evidence="4" key="3">
    <citation type="submission" date="2020-12" db="UniProtKB">
        <authorList>
            <consortium name="EnsemblPlants"/>
        </authorList>
    </citation>
    <scope>IDENTIFICATION</scope>
</reference>